<gene>
    <name evidence="1" type="ORF">MCOR_27148</name>
</gene>
<dbReference type="Proteomes" id="UP000507470">
    <property type="component" value="Unassembled WGS sequence"/>
</dbReference>
<protein>
    <submittedName>
        <fullName evidence="1">Uncharacterized protein</fullName>
    </submittedName>
</protein>
<keyword evidence="2" id="KW-1185">Reference proteome</keyword>
<dbReference type="AlphaFoldDB" id="A0A6J8C6X2"/>
<organism evidence="1 2">
    <name type="scientific">Mytilus coruscus</name>
    <name type="common">Sea mussel</name>
    <dbReference type="NCBI Taxonomy" id="42192"/>
    <lineage>
        <taxon>Eukaryota</taxon>
        <taxon>Metazoa</taxon>
        <taxon>Spiralia</taxon>
        <taxon>Lophotrochozoa</taxon>
        <taxon>Mollusca</taxon>
        <taxon>Bivalvia</taxon>
        <taxon>Autobranchia</taxon>
        <taxon>Pteriomorphia</taxon>
        <taxon>Mytilida</taxon>
        <taxon>Mytiloidea</taxon>
        <taxon>Mytilidae</taxon>
        <taxon>Mytilinae</taxon>
        <taxon>Mytilus</taxon>
    </lineage>
</organism>
<sequence length="419" mass="48589">MLTTFFLCSSVQSGYKKYLTKAKGGLEIGKGIADLIKDANFEESLTQIGKGLGPYLGAIGPFISFISIFLPSESRELSYLKEMMKHIDKRFDQMDKRFDSIEKMIKWNVVQVNFGQIEQRIQAMAREYRYLYIVPPAAVENRKKIFIKNYESDYQNSGTKLYQSIVNKQGTFQEDLGTSVLRYTDRDRKKTQLFLLGVMQLLLQAIKIELAYLFSYKYDHNANFMKSQWINRTEEVQTKFNDIDDQCIRAYFDKSERDIDEYSAKNKGKPNGQFATELFNLLAGKYFWRDWIVVSYNPIFGRSLHMMRVTGGQTLLRKYGRNLLVTSVDKNHPVMNLSRAKQILKAKVFVQGRDGYIYRKAKDIFFYIDHSGASKGASLVSVIRCQSWGGQSYGVAVRGNNRRLVIDERCPYNWIILWG</sequence>
<evidence type="ECO:0000313" key="1">
    <source>
        <dbReference type="EMBL" id="CAC5392198.1"/>
    </source>
</evidence>
<dbReference type="OrthoDB" id="6060659at2759"/>
<reference evidence="1 2" key="1">
    <citation type="submission" date="2020-06" db="EMBL/GenBank/DDBJ databases">
        <authorList>
            <person name="Li R."/>
            <person name="Bekaert M."/>
        </authorList>
    </citation>
    <scope>NUCLEOTIDE SEQUENCE [LARGE SCALE GENOMIC DNA]</scope>
    <source>
        <strain evidence="2">wild</strain>
    </source>
</reference>
<proteinExistence type="predicted"/>
<dbReference type="EMBL" id="CACVKT020004930">
    <property type="protein sequence ID" value="CAC5392198.1"/>
    <property type="molecule type" value="Genomic_DNA"/>
</dbReference>
<evidence type="ECO:0000313" key="2">
    <source>
        <dbReference type="Proteomes" id="UP000507470"/>
    </source>
</evidence>
<accession>A0A6J8C6X2</accession>
<name>A0A6J8C6X2_MYTCO</name>
<dbReference type="PANTHER" id="PTHR40472:SF11">
    <property type="entry name" value="RAPUNZEL 3-RELATED"/>
    <property type="match status" value="1"/>
</dbReference>
<dbReference type="InterPro" id="IPR039051">
    <property type="entry name" value="SE-CTX-like"/>
</dbReference>
<dbReference type="PANTHER" id="PTHR40472">
    <property type="entry name" value="RICIN B-TYPE LECTIN DOMAIN-CONTAINING PROTEIN"/>
    <property type="match status" value="1"/>
</dbReference>